<organism evidence="7 8">
    <name type="scientific">Symbiodinium natans</name>
    <dbReference type="NCBI Taxonomy" id="878477"/>
    <lineage>
        <taxon>Eukaryota</taxon>
        <taxon>Sar</taxon>
        <taxon>Alveolata</taxon>
        <taxon>Dinophyceae</taxon>
        <taxon>Suessiales</taxon>
        <taxon>Symbiodiniaceae</taxon>
        <taxon>Symbiodinium</taxon>
    </lineage>
</organism>
<feature type="region of interest" description="Disordered" evidence="5">
    <location>
        <begin position="866"/>
        <end position="916"/>
    </location>
</feature>
<dbReference type="Gene3D" id="2.40.50.140">
    <property type="entry name" value="Nucleic acid-binding proteins"/>
    <property type="match status" value="9"/>
</dbReference>
<dbReference type="PANTHER" id="PTHR12913:SF1">
    <property type="entry name" value="COLD SHOCK DOMAIN-CONTAINING PROTEIN E1"/>
    <property type="match status" value="1"/>
</dbReference>
<keyword evidence="8" id="KW-1185">Reference proteome</keyword>
<keyword evidence="4" id="KW-0694">RNA-binding</keyword>
<dbReference type="InterPro" id="IPR011129">
    <property type="entry name" value="CSD"/>
</dbReference>
<gene>
    <name evidence="7" type="ORF">SNAT2548_LOCUS11461</name>
</gene>
<evidence type="ECO:0000313" key="7">
    <source>
        <dbReference type="EMBL" id="CAE7244534.1"/>
    </source>
</evidence>
<evidence type="ECO:0000256" key="4">
    <source>
        <dbReference type="ARBA" id="ARBA00022884"/>
    </source>
</evidence>
<keyword evidence="2" id="KW-0963">Cytoplasm</keyword>
<feature type="domain" description="Cold-shock" evidence="6">
    <location>
        <begin position="721"/>
        <end position="786"/>
    </location>
</feature>
<dbReference type="PANTHER" id="PTHR12913">
    <property type="entry name" value="UNR PROTEIN N-RAS UPSTREAM GENE PROTEIN"/>
    <property type="match status" value="1"/>
</dbReference>
<feature type="region of interest" description="Disordered" evidence="5">
    <location>
        <begin position="671"/>
        <end position="691"/>
    </location>
</feature>
<dbReference type="Proteomes" id="UP000604046">
    <property type="component" value="Unassembled WGS sequence"/>
</dbReference>
<feature type="domain" description="Cold-shock" evidence="6">
    <location>
        <begin position="438"/>
        <end position="501"/>
    </location>
</feature>
<proteinExistence type="predicted"/>
<evidence type="ECO:0000256" key="2">
    <source>
        <dbReference type="ARBA" id="ARBA00022490"/>
    </source>
</evidence>
<dbReference type="SUPFAM" id="SSF50249">
    <property type="entry name" value="Nucleic acid-binding proteins"/>
    <property type="match status" value="9"/>
</dbReference>
<feature type="domain" description="Cold-shock" evidence="6">
    <location>
        <begin position="802"/>
        <end position="865"/>
    </location>
</feature>
<evidence type="ECO:0000313" key="8">
    <source>
        <dbReference type="Proteomes" id="UP000604046"/>
    </source>
</evidence>
<dbReference type="OrthoDB" id="444418at2759"/>
<evidence type="ECO:0000259" key="6">
    <source>
        <dbReference type="SMART" id="SM00357"/>
    </source>
</evidence>
<sequence>MEIGAVWQRDGLEGPAELTSGKGATSTLGSGDVYSGKLIKNLGTFGFIQPDGGGDELFVMPKGCKGFNNLLPPIGSRVRYELAVDEKTLRTRAENVFPESESEVPGVLGAEQPVGTLTGTIQESGAEHGYIAQDHDGSKIYCLPGSFQRAFGQSAIPPVGTRVMYDVVVDSKNSGPRVENVQPLEGTSRPSASRQEQPGAAGIASGTLGVVSKICNGYGFIDQDNGERMFVLPFSCGAFGNQIPPVGTRVEYDVVPDPKTGKTKADNVRPGMKTGSIGKCGAQFGFINQDNGEAEMFVLPKSCGGEIPPVGTRVMYEVVQDQKTGRPRAENVVPEQWGAPMDYGGGASTMPEAGTITQVGPTYGFIQSDAGEKMFVLPGSCTACTGEVAIPPLGTRVVYSVVVDGKTGRPRAENVRPQGMGMTTSLAIPSAAGGLDFSGTIQQRGEKYGFIQQDDGQKMFVMPIACAAFGSVIPPEGTRVSYRVVPDSKTGRPRAEDVSPEVMGQKKGRLQAATQMQEDWGAPMDYGGGASTMPEAAGTITQVGPTYGFIQSDAGEKMFVLPGSCTACTGEVAIPPLGTRVVYSVVVDGKTGRPRAENVRPQGMGMTTSLAIPSAAGGLDFSGAIQQRGEKYGFIQQDDGQKMFVMPMSCAAFGSVIPPEGTRVSYRVVPDSKTGQPRAEDVSPEVMGQKKGRLQAATQMQEDWGARMDYGGGASTMPEAAGTITQVGPTYGFIQSDAGEKMFVLPGSCTACTGEVAIPPEGTRVVYTVVLDSKTGRPRADNVRLEAMGTSLSSASAGSDCSGTIQQQGEKYGFILQDDGQKMFVMPIACAAFGSVIPPEGTRVSYRVVPDSKTGRPRAENVCPEGTAIAGKGAGTGSGSWGKADASWSKGKSGSWNQGDGKGGHSKGLAIRYAPY</sequence>
<dbReference type="AlphaFoldDB" id="A0A812LCF2"/>
<accession>A0A812LCF2</accession>
<evidence type="ECO:0000256" key="3">
    <source>
        <dbReference type="ARBA" id="ARBA00022737"/>
    </source>
</evidence>
<dbReference type="GO" id="GO:0003723">
    <property type="term" value="F:RNA binding"/>
    <property type="evidence" value="ECO:0007669"/>
    <property type="project" value="UniProtKB-KW"/>
</dbReference>
<evidence type="ECO:0000256" key="1">
    <source>
        <dbReference type="ARBA" id="ARBA00004496"/>
    </source>
</evidence>
<feature type="region of interest" description="Disordered" evidence="5">
    <location>
        <begin position="487"/>
        <end position="507"/>
    </location>
</feature>
<dbReference type="SMART" id="SM00357">
    <property type="entry name" value="CSP"/>
    <property type="match status" value="6"/>
</dbReference>
<comment type="caution">
    <text evidence="7">The sequence shown here is derived from an EMBL/GenBank/DDBJ whole genome shotgun (WGS) entry which is preliminary data.</text>
</comment>
<keyword evidence="3" id="KW-0677">Repeat</keyword>
<evidence type="ECO:0000256" key="5">
    <source>
        <dbReference type="SAM" id="MobiDB-lite"/>
    </source>
</evidence>
<dbReference type="GO" id="GO:0005737">
    <property type="term" value="C:cytoplasm"/>
    <property type="evidence" value="ECO:0007669"/>
    <property type="project" value="UniProtKB-SubCell"/>
</dbReference>
<feature type="domain" description="Cold-shock" evidence="6">
    <location>
        <begin position="208"/>
        <end position="271"/>
    </location>
</feature>
<name>A0A812LCF2_9DINO</name>
<feature type="region of interest" description="Disordered" evidence="5">
    <location>
        <begin position="174"/>
        <end position="200"/>
    </location>
</feature>
<comment type="subcellular location">
    <subcellularLocation>
        <location evidence="1">Cytoplasm</location>
    </subcellularLocation>
</comment>
<reference evidence="7" key="1">
    <citation type="submission" date="2021-02" db="EMBL/GenBank/DDBJ databases">
        <authorList>
            <person name="Dougan E. K."/>
            <person name="Rhodes N."/>
            <person name="Thang M."/>
            <person name="Chan C."/>
        </authorList>
    </citation>
    <scope>NUCLEOTIDE SEQUENCE</scope>
</reference>
<protein>
    <recommendedName>
        <fullName evidence="6">Cold-shock domain-containing protein</fullName>
    </recommendedName>
</protein>
<dbReference type="InterPro" id="IPR012340">
    <property type="entry name" value="NA-bd_OB-fold"/>
</dbReference>
<feature type="domain" description="Cold-shock" evidence="6">
    <location>
        <begin position="274"/>
        <end position="335"/>
    </location>
</feature>
<feature type="domain" description="Cold-shock" evidence="6">
    <location>
        <begin position="35"/>
        <end position="99"/>
    </location>
</feature>
<dbReference type="EMBL" id="CAJNDS010001024">
    <property type="protein sequence ID" value="CAE7244534.1"/>
    <property type="molecule type" value="Genomic_DNA"/>
</dbReference>